<accession>A0AAE3DP73</accession>
<feature type="chain" id="PRO_5042084285" evidence="3">
    <location>
        <begin position="30"/>
        <end position="375"/>
    </location>
</feature>
<feature type="compositionally biased region" description="Basic and acidic residues" evidence="1">
    <location>
        <begin position="353"/>
        <end position="375"/>
    </location>
</feature>
<evidence type="ECO:0000256" key="1">
    <source>
        <dbReference type="SAM" id="MobiDB-lite"/>
    </source>
</evidence>
<reference evidence="5 6" key="1">
    <citation type="submission" date="2021-10" db="EMBL/GenBank/DDBJ databases">
        <title>Anaerobic single-cell dispensing facilitates the cultivation of human gut bacteria.</title>
        <authorList>
            <person name="Afrizal A."/>
        </authorList>
    </citation>
    <scope>NUCLEOTIDE SEQUENCE [LARGE SCALE GENOMIC DNA]</scope>
    <source>
        <strain evidence="5 6">CLA-AA-H244</strain>
    </source>
</reference>
<evidence type="ECO:0000313" key="6">
    <source>
        <dbReference type="Proteomes" id="UP001199355"/>
    </source>
</evidence>
<evidence type="ECO:0000256" key="2">
    <source>
        <dbReference type="SAM" id="Phobius"/>
    </source>
</evidence>
<dbReference type="RefSeq" id="WP_308728886.1">
    <property type="nucleotide sequence ID" value="NZ_JAJEQF010000046.1"/>
</dbReference>
<sequence>MLKKKMAKVLTGVLVLSMLSGCGSASKMAMESAYDTAASNYSAAGGVYYDSGDYEYAEEVSEENGSSQAETVEKGETTGRKLIRNVDMDVETESFDALLASAQSQAEELGGYIESSSISNSSYASSTSAARSARLTARIPSEKLDGYLAGISKQSNVTRKSESTEDVTLQYVDLQSHKKALLAEQESLLSMMEQAESIEDIIAINEQLTDVRYQIESMESQLRTYDNQVDYSTVNLYIDEVERYTPGAAKSAGARIAEGFSANIYRVGSFFKNFAIEFIILLPILIAIAIVLGIAILIVRIIIKISEKHQAGKKTSAKTEIKTGDRYRQKPGKEQIHGAEQTEKSGLCNAGRTPERGQVHTDESSDRTENRDHIQ</sequence>
<feature type="region of interest" description="Disordered" evidence="1">
    <location>
        <begin position="313"/>
        <end position="375"/>
    </location>
</feature>
<gene>
    <name evidence="5" type="ORF">LKD45_13985</name>
</gene>
<evidence type="ECO:0000259" key="4">
    <source>
        <dbReference type="Pfam" id="PF14257"/>
    </source>
</evidence>
<dbReference type="AlphaFoldDB" id="A0AAE3DP73"/>
<dbReference type="InterPro" id="IPR025645">
    <property type="entry name" value="DUF4349"/>
</dbReference>
<dbReference type="PROSITE" id="PS51257">
    <property type="entry name" value="PROKAR_LIPOPROTEIN"/>
    <property type="match status" value="1"/>
</dbReference>
<comment type="caution">
    <text evidence="5">The sequence shown here is derived from an EMBL/GenBank/DDBJ whole genome shotgun (WGS) entry which is preliminary data.</text>
</comment>
<protein>
    <submittedName>
        <fullName evidence="5">DUF4349 domain-containing protein</fullName>
    </submittedName>
</protein>
<keyword evidence="6" id="KW-1185">Reference proteome</keyword>
<proteinExistence type="predicted"/>
<keyword evidence="2" id="KW-0472">Membrane</keyword>
<evidence type="ECO:0000256" key="3">
    <source>
        <dbReference type="SAM" id="SignalP"/>
    </source>
</evidence>
<feature type="transmembrane region" description="Helical" evidence="2">
    <location>
        <begin position="278"/>
        <end position="303"/>
    </location>
</feature>
<keyword evidence="3" id="KW-0732">Signal</keyword>
<dbReference type="EMBL" id="JAJEQF010000046">
    <property type="protein sequence ID" value="MCC2168781.1"/>
    <property type="molecule type" value="Genomic_DNA"/>
</dbReference>
<evidence type="ECO:0000313" key="5">
    <source>
        <dbReference type="EMBL" id="MCC2168781.1"/>
    </source>
</evidence>
<organism evidence="5 6">
    <name type="scientific">Gallintestinimicrobium propionicum</name>
    <dbReference type="NCBI Taxonomy" id="2981770"/>
    <lineage>
        <taxon>Bacteria</taxon>
        <taxon>Bacillati</taxon>
        <taxon>Bacillota</taxon>
        <taxon>Clostridia</taxon>
        <taxon>Lachnospirales</taxon>
        <taxon>Lachnospiraceae</taxon>
        <taxon>Gallintestinimicrobium</taxon>
    </lineage>
</organism>
<dbReference type="Pfam" id="PF14257">
    <property type="entry name" value="DUF4349"/>
    <property type="match status" value="1"/>
</dbReference>
<keyword evidence="2" id="KW-1133">Transmembrane helix</keyword>
<feature type="domain" description="DUF4349" evidence="4">
    <location>
        <begin position="80"/>
        <end position="295"/>
    </location>
</feature>
<dbReference type="Proteomes" id="UP001199355">
    <property type="component" value="Unassembled WGS sequence"/>
</dbReference>
<feature type="signal peptide" evidence="3">
    <location>
        <begin position="1"/>
        <end position="29"/>
    </location>
</feature>
<feature type="compositionally biased region" description="Basic and acidic residues" evidence="1">
    <location>
        <begin position="317"/>
        <end position="343"/>
    </location>
</feature>
<keyword evidence="2" id="KW-0812">Transmembrane</keyword>
<name>A0AAE3DP73_9FIRM</name>